<gene>
    <name evidence="2" type="ORF">CLCR_10772</name>
</gene>
<dbReference type="AlphaFoldDB" id="A0A1C1CVQ1"/>
<comment type="caution">
    <text evidence="2">The sequence shown here is derived from an EMBL/GenBank/DDBJ whole genome shotgun (WGS) entry which is preliminary data.</text>
</comment>
<evidence type="ECO:0000256" key="1">
    <source>
        <dbReference type="SAM" id="MobiDB-lite"/>
    </source>
</evidence>
<evidence type="ECO:0000313" key="3">
    <source>
        <dbReference type="Proteomes" id="UP000094526"/>
    </source>
</evidence>
<keyword evidence="3" id="KW-1185">Reference proteome</keyword>
<organism evidence="2 3">
    <name type="scientific">Cladophialophora carrionii</name>
    <dbReference type="NCBI Taxonomy" id="86049"/>
    <lineage>
        <taxon>Eukaryota</taxon>
        <taxon>Fungi</taxon>
        <taxon>Dikarya</taxon>
        <taxon>Ascomycota</taxon>
        <taxon>Pezizomycotina</taxon>
        <taxon>Eurotiomycetes</taxon>
        <taxon>Chaetothyriomycetidae</taxon>
        <taxon>Chaetothyriales</taxon>
        <taxon>Herpotrichiellaceae</taxon>
        <taxon>Cladophialophora</taxon>
    </lineage>
</organism>
<dbReference type="STRING" id="86049.A0A1C1CVQ1"/>
<feature type="compositionally biased region" description="Basic and acidic residues" evidence="1">
    <location>
        <begin position="111"/>
        <end position="120"/>
    </location>
</feature>
<feature type="compositionally biased region" description="Basic and acidic residues" evidence="1">
    <location>
        <begin position="73"/>
        <end position="96"/>
    </location>
</feature>
<evidence type="ECO:0000313" key="2">
    <source>
        <dbReference type="EMBL" id="OCT52558.1"/>
    </source>
</evidence>
<feature type="region of interest" description="Disordered" evidence="1">
    <location>
        <begin position="1"/>
        <end position="41"/>
    </location>
</feature>
<dbReference type="EMBL" id="LGRB01000008">
    <property type="protein sequence ID" value="OCT52558.1"/>
    <property type="molecule type" value="Genomic_DNA"/>
</dbReference>
<feature type="region of interest" description="Disordered" evidence="1">
    <location>
        <begin position="56"/>
        <end position="124"/>
    </location>
</feature>
<dbReference type="SUPFAM" id="SSF57938">
    <property type="entry name" value="DnaJ/Hsp40 cysteine-rich domain"/>
    <property type="match status" value="1"/>
</dbReference>
<reference evidence="3" key="1">
    <citation type="submission" date="2015-07" db="EMBL/GenBank/DDBJ databases">
        <authorList>
            <person name="Teixeira M.M."/>
            <person name="Souza R.C."/>
            <person name="Almeida L.G."/>
            <person name="Vicente V.A."/>
            <person name="de Hoog S."/>
            <person name="Bocca A.L."/>
            <person name="de Almeida S.R."/>
            <person name="Vasconcelos A.T."/>
            <person name="Felipe M.S."/>
        </authorList>
    </citation>
    <scope>NUCLEOTIDE SEQUENCE [LARGE SCALE GENOMIC DNA]</scope>
    <source>
        <strain evidence="3">KSF</strain>
    </source>
</reference>
<accession>A0A1C1CVQ1</accession>
<protein>
    <submittedName>
        <fullName evidence="2">Uncharacterized protein</fullName>
    </submittedName>
</protein>
<dbReference type="InterPro" id="IPR036410">
    <property type="entry name" value="HSP_DnaJ_Cys-rich_dom_sf"/>
</dbReference>
<dbReference type="OrthoDB" id="10256793at2759"/>
<sequence>MAWRYLLSKHERDHPKHVRPSSKDARFIPSHVDKQVENRRIPSSLKSLLALGEPGAGPILAEGISDSRSNAESSRRYTEEEEDMKRRYEREREAETQHGQGGDPVLSSRVSEQRNSDRNRPVAKRASVMLSACPACNGLGGRADKIRECTSCKELEKCFEHNTAVDKADIRAFQLLCEECNGQGTTIKEKYRCKVCNGDKVLPVSLPRDRERVSPAAQRNLRTTKRGMSILEESD</sequence>
<dbReference type="VEuPathDB" id="FungiDB:CLCR_10772"/>
<proteinExistence type="predicted"/>
<dbReference type="Proteomes" id="UP000094526">
    <property type="component" value="Unassembled WGS sequence"/>
</dbReference>
<name>A0A1C1CVQ1_9EURO</name>
<feature type="compositionally biased region" description="Basic and acidic residues" evidence="1">
    <location>
        <begin position="21"/>
        <end position="40"/>
    </location>
</feature>
<dbReference type="Gene3D" id="2.10.230.10">
    <property type="entry name" value="Heat shock protein DnaJ, cysteine-rich domain"/>
    <property type="match status" value="1"/>
</dbReference>